<evidence type="ECO:0000313" key="4">
    <source>
        <dbReference type="Proteomes" id="UP001295423"/>
    </source>
</evidence>
<dbReference type="EMBL" id="CAKOGP040001869">
    <property type="protein sequence ID" value="CAJ1954534.1"/>
    <property type="molecule type" value="Genomic_DNA"/>
</dbReference>
<dbReference type="InterPro" id="IPR026059">
    <property type="entry name" value="Rab3GAP2"/>
</dbReference>
<comment type="caution">
    <text evidence="3">The sequence shown here is derived from an EMBL/GenBank/DDBJ whole genome shotgun (WGS) entry which is preliminary data.</text>
</comment>
<feature type="compositionally biased region" description="Basic and acidic residues" evidence="1">
    <location>
        <begin position="693"/>
        <end position="703"/>
    </location>
</feature>
<reference evidence="3" key="1">
    <citation type="submission" date="2023-08" db="EMBL/GenBank/DDBJ databases">
        <authorList>
            <person name="Audoor S."/>
            <person name="Bilcke G."/>
        </authorList>
    </citation>
    <scope>NUCLEOTIDE SEQUENCE</scope>
</reference>
<evidence type="ECO:0000256" key="1">
    <source>
        <dbReference type="SAM" id="MobiDB-lite"/>
    </source>
</evidence>
<feature type="region of interest" description="Disordered" evidence="1">
    <location>
        <begin position="674"/>
        <end position="703"/>
    </location>
</feature>
<accession>A0AAD2PVB1</accession>
<dbReference type="Proteomes" id="UP001295423">
    <property type="component" value="Unassembled WGS sequence"/>
</dbReference>
<name>A0AAD2PVB1_9STRA</name>
<dbReference type="Pfam" id="PF14655">
    <property type="entry name" value="RAB3GAP2_N"/>
    <property type="match status" value="1"/>
</dbReference>
<keyword evidence="4" id="KW-1185">Reference proteome</keyword>
<organism evidence="3 4">
    <name type="scientific">Cylindrotheca closterium</name>
    <dbReference type="NCBI Taxonomy" id="2856"/>
    <lineage>
        <taxon>Eukaryota</taxon>
        <taxon>Sar</taxon>
        <taxon>Stramenopiles</taxon>
        <taxon>Ochrophyta</taxon>
        <taxon>Bacillariophyta</taxon>
        <taxon>Bacillariophyceae</taxon>
        <taxon>Bacillariophycidae</taxon>
        <taxon>Bacillariales</taxon>
        <taxon>Bacillariaceae</taxon>
        <taxon>Cylindrotheca</taxon>
    </lineage>
</organism>
<dbReference type="PANTHER" id="PTHR12472:SF0">
    <property type="entry name" value="RAB3 GTPASE-ACTIVATING PROTEIN NON-CATALYTIC SUBUNIT"/>
    <property type="match status" value="1"/>
</dbReference>
<proteinExistence type="predicted"/>
<dbReference type="InterPro" id="IPR032839">
    <property type="entry name" value="RAB3GAP_N"/>
</dbReference>
<protein>
    <recommendedName>
        <fullName evidence="2">Rab3-GAP regulatory subunit N-terminal domain-containing protein</fullName>
    </recommendedName>
</protein>
<feature type="region of interest" description="Disordered" evidence="1">
    <location>
        <begin position="159"/>
        <end position="187"/>
    </location>
</feature>
<feature type="region of interest" description="Disordered" evidence="1">
    <location>
        <begin position="125"/>
        <end position="145"/>
    </location>
</feature>
<feature type="compositionally biased region" description="Low complexity" evidence="1">
    <location>
        <begin position="249"/>
        <end position="259"/>
    </location>
</feature>
<feature type="domain" description="Rab3-GAP regulatory subunit N-terminal" evidence="2">
    <location>
        <begin position="520"/>
        <end position="637"/>
    </location>
</feature>
<feature type="compositionally biased region" description="Polar residues" evidence="1">
    <location>
        <begin position="176"/>
        <end position="187"/>
    </location>
</feature>
<dbReference type="PANTHER" id="PTHR12472">
    <property type="entry name" value="RAB3-GAP REGULATORY DOMAIN"/>
    <property type="match status" value="1"/>
</dbReference>
<gene>
    <name evidence="3" type="ORF">CYCCA115_LOCUS15127</name>
</gene>
<evidence type="ECO:0000259" key="2">
    <source>
        <dbReference type="Pfam" id="PF14655"/>
    </source>
</evidence>
<sequence>MPDANSNSDASKTKSSIDASQVLGHVSMLENYLPTHALDDFGHTTNPQLYMTRIPDPSKEGQELPLHVLMAVSKRCISAQLVQEAPGRTGTPVEVLVIPGDDQITCATLMPLEHLQLTARDTGLKMNDSRPLNRRASNNSEDGDLFYSQFYSSRDKLTLSENDDESDGQPSPSPSPTNVGTDSSVVTSTLMSGGMSLKAPSPRLAIVVGTRENRVISIEFSVKPHALVLERRKFFVGPEERTYFEPLPTSRLTKLQQQQTKKKPKKASSTTTTRRRSLTHSSSSGLDNTSEHKAVVPFEPSGGVTTLVAYNLWREGRPRTHVWISFGDGTAIRLHHAGFFPSVWQKHLESDLQQQQLAQVLGEPLVKWKAMLPPMPDSTVTYIPLPKYHPSPLAPFPAWKRPEFDHPTAEDEKLDEYQDEVYEAAVYCSGHMADVFPTLAFYTSEDQFESRIHNDDMLEDVPEEEEYGIVGSVIGGIFGSVFGSSTTKKKPTPDPAEDVTQAAADYKEPWDPSVPFPDMNLDPVKLYAGYEIHDPPRQIIYCTIDPEGDLAAIADTLGRVSLVDLATKQIIRMWKGFRDSVCHWIQYPRSTSETPWLKNKVLYLVIHSRQRKVIEVYRTRHGPRVKTIQVARDAQLICSRELTSEGYVSNCYIVHSNVPHSPLNKIQKIEFSESEQTGNLTSRSRSSLLPPDSPHHKSTQDASRKLNHLKQLLDETNVECESGDVFRALEKIDSIEDLSTILDIVAKAPTLGGRMGVEGSTFQKLAVSYCEQKLDEAISAGGKEAESNPHIQRLAFKIAYYTQISAAYDALHRYEVQRDESEATLELAAPSMWSVEAAGWTATYEKITKRLVDDDCLESPKEPLHFHAFAAACVPPKDWMEALYDLKRGGYKVYLSDSSKTRKEILIRIFKPLLGDVFSFKVVNQLFDALGIGKDHDYLLKCFGEWFTSLSIKDSTTKSIFAKDSPANRWLKELAVPQITKAAEKNTPPMQSLYDYCSSSEELVRVFWLATLCREVVYQASSEMEDETYGKVSKDASVGSWDSLLRRLRVCLFVSLRLYGQQLGACPISIKAVEKGDNFSVFEWLARDELSMTQNNDEILSLENACRISNHSFDPSKKEGDDRFKVLQKSCFSSALSEDERAEYLVDFDDDDRLGAMLLFLKPFNIPDMLVAHRTLLLAHRWGKNPADLTVLHSALIALKSIDPVEHKRIASSLRLDIWQSRIRPVYRALLMGFDDVQEVSQEIVAPLFHDPEWVKTFNEIAAYVLDLLAEIKWHESERIDLWDTDYEEDSSTWPPVGDCVVLKRLVRRNRAIFESSLDAHRMLLKALKLSKNISSHSQCIPSFYDLFTPSMMFNNAVSHPEEEQKQHSFLQEAIVTYARNYEGQSLETLSLGEVESLAELWEFDMVNVRTLFLLSMYEFGKDNVVDEVLTKSASLVSVQHFCDDGVEIICRRLDYLMSEESPFDMSNVMGSLDADMCDWVREKAEESDPLVDGAILDVPVGSTHLFGLRLLSLAASAEIAKDERVKIHSLIVLSGTIVKSLEEEPTESSGSI</sequence>
<evidence type="ECO:0000313" key="3">
    <source>
        <dbReference type="EMBL" id="CAJ1954534.1"/>
    </source>
</evidence>
<feature type="region of interest" description="Disordered" evidence="1">
    <location>
        <begin position="247"/>
        <end position="291"/>
    </location>
</feature>